<keyword evidence="3" id="KW-1185">Reference proteome</keyword>
<feature type="transmembrane region" description="Helical" evidence="1">
    <location>
        <begin position="430"/>
        <end position="449"/>
    </location>
</feature>
<proteinExistence type="predicted"/>
<dbReference type="PANTHER" id="PTHR32063:SF18">
    <property type="entry name" value="CATION EFFLUX SYSTEM PROTEIN"/>
    <property type="match status" value="1"/>
</dbReference>
<dbReference type="Gene3D" id="3.30.70.1320">
    <property type="entry name" value="Multidrug efflux transporter AcrB pore domain like"/>
    <property type="match status" value="1"/>
</dbReference>
<dbReference type="Proteomes" id="UP000283063">
    <property type="component" value="Chromosome"/>
</dbReference>
<dbReference type="PRINTS" id="PR00702">
    <property type="entry name" value="ACRIFLAVINRP"/>
</dbReference>
<evidence type="ECO:0000256" key="1">
    <source>
        <dbReference type="SAM" id="Phobius"/>
    </source>
</evidence>
<keyword evidence="1" id="KW-1133">Transmembrane helix</keyword>
<sequence>MNTLLYRNPRLLFLVLSVIVALALSAITNIGRQEDPTITGIFATIVTPYPGANPSRVEALVTEKIEQKLREIPEIDEINSTSKVGVSVVSVKLSIYLPKDQIEQVWSEIRDAVAESHSQFPAGIPEPIIDTDRFGAFTAISAITMNNGHLVNPGIQRRYAEILRDRLRSVPNTKLVRLFGDQSEEIRVTIMPERLASLGIRVGTLAQLIQAADAKVRAGKLYGDAFNLLLEISGEIESLQRVRDIPINTDANAATVRLGDIATVERVVADPPRERAFANGDQAVLVAVQIESGQQVDTWSNAVQQVLAEFENSLPDGISHQLLFDQSQYTYKRFEGLALNMALGVGLVILVLFVSLGWRSALVVATIIPLATIMSATIMNALGLQIQQMSVSGLIVALGLLVDAAIVMSDEIKRRIEAGMTAVNAVADSVQRLMIPLLASTITTILAYLPMALLPGPPGDFIGSIALSVIIMLAVSFGLAMTVAPAIAGHLLKVEKPGAAHFWQTGISLPWLARTFDGSIRWSLNNKGLAILGALVLPVMGFVSFPTLTAQFFPGVDRDQLYIQVKLPGDTSFAATENLAERIDQNLRQNSDIKRVYWVVGESAPSFYYNLKMDQDGVASFAEALITTTSAEATAQLIPHLQQTLDRLFPEAQILVRGLVQGPPVDAPVELRLVGPDLETLRDYGTAIRHVMTEVPEITHTRANLIGADPKLVFNLDEEKVRLAGLTLNAVAQQMDANLSGVIGGSLVEATEELKVRIRLHQTSRDSIADISSMLIIPPNNSNNATGYHFPALPLSALGDLELVPSDSPIARRNGERVNTVQGFVTLGVLPQEALTKVQSLLQDAQFSLPAGYRLELGGDADARAETAGNLAKSGGLVGILTFITIFLTYGSYRLTAVTLIVAVLSMGLSLLSLAVFKYPFGIQALIGTIGSIGVSVNACIVILTGLQEDKGAMTGDPNAIRAVVTRSARHILSTTLTTVGGFIPLILAEGSFWPPFAMAIAGGVWLSMVVSFYFTPAMFALLLPKPKKAKVLVNTPALHEFPALQAAE</sequence>
<dbReference type="AlphaFoldDB" id="A0A3T0MZ36"/>
<feature type="transmembrane region" description="Helical" evidence="1">
    <location>
        <begin position="337"/>
        <end position="354"/>
    </location>
</feature>
<dbReference type="Gene3D" id="3.30.70.1440">
    <property type="entry name" value="Multidrug efflux transporter AcrB pore domain"/>
    <property type="match status" value="1"/>
</dbReference>
<dbReference type="PANTHER" id="PTHR32063">
    <property type="match status" value="1"/>
</dbReference>
<feature type="transmembrane region" description="Helical" evidence="1">
    <location>
        <begin position="389"/>
        <end position="409"/>
    </location>
</feature>
<feature type="transmembrane region" description="Helical" evidence="1">
    <location>
        <begin position="923"/>
        <end position="947"/>
    </location>
</feature>
<protein>
    <submittedName>
        <fullName evidence="2">Efflux RND transporter permease subunit</fullName>
    </submittedName>
</protein>
<accession>A0A3T0MZ36</accession>
<feature type="transmembrane region" description="Helical" evidence="1">
    <location>
        <begin position="461"/>
        <end position="487"/>
    </location>
</feature>
<dbReference type="InterPro" id="IPR027463">
    <property type="entry name" value="AcrB_DN_DC_subdom"/>
</dbReference>
<dbReference type="GO" id="GO:0042910">
    <property type="term" value="F:xenobiotic transmembrane transporter activity"/>
    <property type="evidence" value="ECO:0007669"/>
    <property type="project" value="TreeGrafter"/>
</dbReference>
<dbReference type="Gene3D" id="3.30.2090.10">
    <property type="entry name" value="Multidrug efflux transporter AcrB TolC docking domain, DN and DC subdomains"/>
    <property type="match status" value="2"/>
</dbReference>
<gene>
    <name evidence="2" type="ORF">EBB79_03400</name>
</gene>
<dbReference type="GO" id="GO:0005886">
    <property type="term" value="C:plasma membrane"/>
    <property type="evidence" value="ECO:0007669"/>
    <property type="project" value="TreeGrafter"/>
</dbReference>
<evidence type="ECO:0000313" key="2">
    <source>
        <dbReference type="EMBL" id="AZV77033.1"/>
    </source>
</evidence>
<feature type="transmembrane region" description="Helical" evidence="1">
    <location>
        <begin position="529"/>
        <end position="553"/>
    </location>
</feature>
<dbReference type="SUPFAM" id="SSF82866">
    <property type="entry name" value="Multidrug efflux transporter AcrB transmembrane domain"/>
    <property type="match status" value="2"/>
</dbReference>
<dbReference type="SUPFAM" id="SSF82693">
    <property type="entry name" value="Multidrug efflux transporter AcrB pore domain, PN1, PN2, PC1 and PC2 subdomains"/>
    <property type="match status" value="3"/>
</dbReference>
<dbReference type="Gene3D" id="1.20.1640.10">
    <property type="entry name" value="Multidrug efflux transporter AcrB transmembrane domain"/>
    <property type="match status" value="2"/>
</dbReference>
<dbReference type="EMBL" id="CP033219">
    <property type="protein sequence ID" value="AZV77033.1"/>
    <property type="molecule type" value="Genomic_DNA"/>
</dbReference>
<keyword evidence="1" id="KW-0812">Transmembrane</keyword>
<reference evidence="2 3" key="1">
    <citation type="submission" date="2018-10" db="EMBL/GenBank/DDBJ databases">
        <title>Parasedimentitalea marina sp. nov., a psychrophilic bacterium isolated from deep seawater of the New Britain Trench.</title>
        <authorList>
            <person name="Cao J."/>
        </authorList>
    </citation>
    <scope>NUCLEOTIDE SEQUENCE [LARGE SCALE GENOMIC DNA]</scope>
    <source>
        <strain evidence="2 3">W43</strain>
    </source>
</reference>
<dbReference type="SUPFAM" id="SSF82714">
    <property type="entry name" value="Multidrug efflux transporter AcrB TolC docking domain, DN and DC subdomains"/>
    <property type="match status" value="2"/>
</dbReference>
<dbReference type="Pfam" id="PF00873">
    <property type="entry name" value="ACR_tran"/>
    <property type="match status" value="1"/>
</dbReference>
<feature type="transmembrane region" description="Helical" evidence="1">
    <location>
        <begin position="1000"/>
        <end position="1024"/>
    </location>
</feature>
<feature type="transmembrane region" description="Helical" evidence="1">
    <location>
        <begin position="897"/>
        <end position="917"/>
    </location>
</feature>
<dbReference type="RefSeq" id="WP_127747578.1">
    <property type="nucleotide sequence ID" value="NZ_CP033219.1"/>
</dbReference>
<keyword evidence="1" id="KW-0472">Membrane</keyword>
<feature type="transmembrane region" description="Helical" evidence="1">
    <location>
        <begin position="361"/>
        <end position="383"/>
    </location>
</feature>
<organism evidence="2 3">
    <name type="scientific">Parasedimentitalea marina</name>
    <dbReference type="NCBI Taxonomy" id="2483033"/>
    <lineage>
        <taxon>Bacteria</taxon>
        <taxon>Pseudomonadati</taxon>
        <taxon>Pseudomonadota</taxon>
        <taxon>Alphaproteobacteria</taxon>
        <taxon>Rhodobacterales</taxon>
        <taxon>Paracoccaceae</taxon>
        <taxon>Parasedimentitalea</taxon>
    </lineage>
</organism>
<dbReference type="KEGG" id="sedi:EBB79_03400"/>
<evidence type="ECO:0000313" key="3">
    <source>
        <dbReference type="Proteomes" id="UP000283063"/>
    </source>
</evidence>
<feature type="transmembrane region" description="Helical" evidence="1">
    <location>
        <begin position="968"/>
        <end position="988"/>
    </location>
</feature>
<name>A0A3T0MZ36_9RHOB</name>
<feature type="transmembrane region" description="Helical" evidence="1">
    <location>
        <begin position="871"/>
        <end position="890"/>
    </location>
</feature>
<dbReference type="OrthoDB" id="9798415at2"/>
<dbReference type="InterPro" id="IPR001036">
    <property type="entry name" value="Acrflvin-R"/>
</dbReference>
<dbReference type="Gene3D" id="3.30.70.1430">
    <property type="entry name" value="Multidrug efflux transporter AcrB pore domain"/>
    <property type="match status" value="2"/>
</dbReference>